<keyword evidence="3" id="KW-0378">Hydrolase</keyword>
<keyword evidence="1" id="KW-1133">Transmembrane helix</keyword>
<evidence type="ECO:0000256" key="1">
    <source>
        <dbReference type="SAM" id="Phobius"/>
    </source>
</evidence>
<dbReference type="AlphaFoldDB" id="A0A5R8YTA6"/>
<dbReference type="RefSeq" id="WP_138220930.1">
    <property type="nucleotide sequence ID" value="NZ_VAUO01000009.1"/>
</dbReference>
<comment type="caution">
    <text evidence="3">The sequence shown here is derived from an EMBL/GenBank/DDBJ whole genome shotgun (WGS) entry which is preliminary data.</text>
</comment>
<dbReference type="Proteomes" id="UP000309819">
    <property type="component" value="Unassembled WGS sequence"/>
</dbReference>
<dbReference type="EMBL" id="VAUO01000009">
    <property type="protein sequence ID" value="TLP56700.1"/>
    <property type="molecule type" value="Genomic_DNA"/>
</dbReference>
<keyword evidence="1" id="KW-0812">Transmembrane</keyword>
<dbReference type="GO" id="GO:0004175">
    <property type="term" value="F:endopeptidase activity"/>
    <property type="evidence" value="ECO:0007669"/>
    <property type="project" value="UniProtKB-ARBA"/>
</dbReference>
<evidence type="ECO:0000313" key="3">
    <source>
        <dbReference type="EMBL" id="TLP56700.1"/>
    </source>
</evidence>
<keyword evidence="1" id="KW-0472">Membrane</keyword>
<organism evidence="3 4">
    <name type="scientific">Pseudomonas mosselii</name>
    <dbReference type="NCBI Taxonomy" id="78327"/>
    <lineage>
        <taxon>Bacteria</taxon>
        <taxon>Pseudomonadati</taxon>
        <taxon>Pseudomonadota</taxon>
        <taxon>Gammaproteobacteria</taxon>
        <taxon>Pseudomonadales</taxon>
        <taxon>Pseudomonadaceae</taxon>
        <taxon>Pseudomonas</taxon>
    </lineage>
</organism>
<feature type="domain" description="CAAX prenyl protease 2/Lysostaphin resistance protein A-like" evidence="2">
    <location>
        <begin position="154"/>
        <end position="245"/>
    </location>
</feature>
<name>A0A5R8YTA6_9PSED</name>
<evidence type="ECO:0000259" key="2">
    <source>
        <dbReference type="Pfam" id="PF02517"/>
    </source>
</evidence>
<reference evidence="3 4" key="1">
    <citation type="submission" date="2019-05" db="EMBL/GenBank/DDBJ databases">
        <title>Pseudomonas sp. SC006 isolated from lettuce that can produce HBGAs.</title>
        <authorList>
            <person name="Wang D."/>
            <person name="Liao N."/>
            <person name="Liu D."/>
            <person name="Zhang Z."/>
            <person name="Zou S."/>
        </authorList>
    </citation>
    <scope>NUCLEOTIDE SEQUENCE [LARGE SCALE GENOMIC DNA]</scope>
    <source>
        <strain evidence="3 4">SC006</strain>
    </source>
</reference>
<dbReference type="GO" id="GO:0080120">
    <property type="term" value="P:CAAX-box protein maturation"/>
    <property type="evidence" value="ECO:0007669"/>
    <property type="project" value="UniProtKB-ARBA"/>
</dbReference>
<accession>A0A5R8YTA6</accession>
<feature type="transmembrane region" description="Helical" evidence="1">
    <location>
        <begin position="29"/>
        <end position="45"/>
    </location>
</feature>
<keyword evidence="3" id="KW-0482">Metalloprotease</keyword>
<keyword evidence="3" id="KW-0645">Protease</keyword>
<dbReference type="OrthoDB" id="5322702at2"/>
<dbReference type="InterPro" id="IPR003675">
    <property type="entry name" value="Rce1/LyrA-like_dom"/>
</dbReference>
<feature type="transmembrane region" description="Helical" evidence="1">
    <location>
        <begin position="187"/>
        <end position="206"/>
    </location>
</feature>
<feature type="transmembrane region" description="Helical" evidence="1">
    <location>
        <begin position="130"/>
        <end position="150"/>
    </location>
</feature>
<feature type="transmembrane region" description="Helical" evidence="1">
    <location>
        <begin position="52"/>
        <end position="70"/>
    </location>
</feature>
<protein>
    <submittedName>
        <fullName evidence="3">CPBP family intramembrane metalloprotease</fullName>
    </submittedName>
</protein>
<dbReference type="Pfam" id="PF02517">
    <property type="entry name" value="Rce1-like"/>
    <property type="match status" value="1"/>
</dbReference>
<feature type="transmembrane region" description="Helical" evidence="1">
    <location>
        <begin position="236"/>
        <end position="255"/>
    </location>
</feature>
<evidence type="ECO:0000313" key="4">
    <source>
        <dbReference type="Proteomes" id="UP000309819"/>
    </source>
</evidence>
<keyword evidence="4" id="KW-1185">Reference proteome</keyword>
<sequence>MSAPYWITLFLLTLGYALALTYGSLGLSAAPLLLTLVCSALLVQRPVRWQQVLGHGLFIFLAIALALHWLPGFNNAKVIDNIVFSEGALPFSMSLNLDKSLIGLWVMLACPWLLLLRGKGVVVSLAVIRPLTLLACLGSAWILGVVAWAPKWPQDAWLWLANNLLLVSLTEELLFRGYIQGGLERLLGNQNLALGLAALLFGLAHLGSGWQWFYLATLAGIGYGMAYRYGGLLTAVWCHVFVNVVHFTAFSYPMLAPT</sequence>
<feature type="transmembrane region" description="Helical" evidence="1">
    <location>
        <begin position="100"/>
        <end position="118"/>
    </location>
</feature>
<gene>
    <name evidence="3" type="ORF">FEM01_18545</name>
</gene>
<proteinExistence type="predicted"/>
<dbReference type="GO" id="GO:0008237">
    <property type="term" value="F:metallopeptidase activity"/>
    <property type="evidence" value="ECO:0007669"/>
    <property type="project" value="UniProtKB-KW"/>
</dbReference>
<dbReference type="GO" id="GO:0006508">
    <property type="term" value="P:proteolysis"/>
    <property type="evidence" value="ECO:0007669"/>
    <property type="project" value="UniProtKB-KW"/>
</dbReference>
<feature type="transmembrane region" description="Helical" evidence="1">
    <location>
        <begin position="156"/>
        <end position="175"/>
    </location>
</feature>